<feature type="region of interest" description="Disordered" evidence="1">
    <location>
        <begin position="195"/>
        <end position="214"/>
    </location>
</feature>
<dbReference type="AlphaFoldDB" id="A0A915E8R6"/>
<dbReference type="Proteomes" id="UP000887574">
    <property type="component" value="Unplaced"/>
</dbReference>
<reference evidence="3" key="1">
    <citation type="submission" date="2022-11" db="UniProtKB">
        <authorList>
            <consortium name="WormBaseParasite"/>
        </authorList>
    </citation>
    <scope>IDENTIFICATION</scope>
</reference>
<accession>A0A915E8R6</accession>
<name>A0A915E8R6_9BILA</name>
<organism evidence="2 3">
    <name type="scientific">Ditylenchus dipsaci</name>
    <dbReference type="NCBI Taxonomy" id="166011"/>
    <lineage>
        <taxon>Eukaryota</taxon>
        <taxon>Metazoa</taxon>
        <taxon>Ecdysozoa</taxon>
        <taxon>Nematoda</taxon>
        <taxon>Chromadorea</taxon>
        <taxon>Rhabditida</taxon>
        <taxon>Tylenchina</taxon>
        <taxon>Tylenchomorpha</taxon>
        <taxon>Sphaerularioidea</taxon>
        <taxon>Anguinidae</taxon>
        <taxon>Anguininae</taxon>
        <taxon>Ditylenchus</taxon>
    </lineage>
</organism>
<sequence length="214" mass="23727">MQRTIAGIPNGIAQILLCANACVCDANGWCATISSPMTNFALYPICSAGTCAMTFYVVSTQPASPTGGPPPDLIDSKAIFVPEARPENSKFVLELRNKEYSHEFNSNGSYLTLSQCEDLMTTARAATSTFSRGGAEQKFKNERKELEAEIRANKEFNLGNGVTNNMEFLVVQEFLIGIVALLYFMRHPSQNNRNEQAVHFTSRRNEQEEERAQV</sequence>
<keyword evidence="2" id="KW-1185">Reference proteome</keyword>
<protein>
    <submittedName>
        <fullName evidence="3">Uncharacterized protein</fullName>
    </submittedName>
</protein>
<evidence type="ECO:0000313" key="2">
    <source>
        <dbReference type="Proteomes" id="UP000887574"/>
    </source>
</evidence>
<evidence type="ECO:0000256" key="1">
    <source>
        <dbReference type="SAM" id="MobiDB-lite"/>
    </source>
</evidence>
<proteinExistence type="predicted"/>
<evidence type="ECO:0000313" key="3">
    <source>
        <dbReference type="WBParaSite" id="jg3260"/>
    </source>
</evidence>
<feature type="compositionally biased region" description="Basic and acidic residues" evidence="1">
    <location>
        <begin position="203"/>
        <end position="214"/>
    </location>
</feature>
<dbReference type="WBParaSite" id="jg3260">
    <property type="protein sequence ID" value="jg3260"/>
    <property type="gene ID" value="jg3260"/>
</dbReference>